<dbReference type="STRING" id="933852.A0A0C2X0U2"/>
<dbReference type="HOGENOM" id="CLU_659166_0_0_1"/>
<evidence type="ECO:0000256" key="1">
    <source>
        <dbReference type="SAM" id="MobiDB-lite"/>
    </source>
</evidence>
<dbReference type="EMBL" id="KN824343">
    <property type="protein sequence ID" value="KIM23102.1"/>
    <property type="molecule type" value="Genomic_DNA"/>
</dbReference>
<dbReference type="AlphaFoldDB" id="A0A0C2X0U2"/>
<dbReference type="OrthoDB" id="3224221at2759"/>
<proteinExistence type="predicted"/>
<feature type="compositionally biased region" description="Acidic residues" evidence="1">
    <location>
        <begin position="17"/>
        <end position="30"/>
    </location>
</feature>
<evidence type="ECO:0000313" key="2">
    <source>
        <dbReference type="EMBL" id="KIM23102.1"/>
    </source>
</evidence>
<sequence length="417" mass="47652">MSREQSQPLSTTGSESEFFDVDATTPDEDVAMSYQLDSSDNDSEGEAEVSTVRGNISHKGAPSSEEPHSDARMEPTPMLDILSSIVRKLEQLEIRVNSQTTGQRNQDNGTPVNLGEAIYHQPSNNGRSRRARRLPQANKLKDEVRKQALLRLGIERANEECWPTPDPRQVEVYNKGEPSTQKPNNQKLLVDWFTPGKSRWTRDCATTFAHDFIARYDAGIFPLLQGKPSISEVEKAFLGYILYLKQGWRRKDQDKEAAKEHKSSLEQRSRSQNRRKQLHCRCVALAKHHELPNHALQLLNYLNTEGMSSEESLGPPGTRRTYKIKTLPWRSKALTQWLQRIDALPLQNANGDVLRRRADHRLRQISDEVSLSRSPVSGLPRNLYDGDWLKSRESRFKRKLGVKAMDYDLHKLDPYST</sequence>
<feature type="compositionally biased region" description="Polar residues" evidence="1">
    <location>
        <begin position="1"/>
        <end position="15"/>
    </location>
</feature>
<accession>A0A0C2X0U2</accession>
<name>A0A0C2X0U2_SERVB</name>
<organism evidence="2 3">
    <name type="scientific">Serendipita vermifera MAFF 305830</name>
    <dbReference type="NCBI Taxonomy" id="933852"/>
    <lineage>
        <taxon>Eukaryota</taxon>
        <taxon>Fungi</taxon>
        <taxon>Dikarya</taxon>
        <taxon>Basidiomycota</taxon>
        <taxon>Agaricomycotina</taxon>
        <taxon>Agaricomycetes</taxon>
        <taxon>Sebacinales</taxon>
        <taxon>Serendipitaceae</taxon>
        <taxon>Serendipita</taxon>
    </lineage>
</organism>
<evidence type="ECO:0000313" key="3">
    <source>
        <dbReference type="Proteomes" id="UP000054097"/>
    </source>
</evidence>
<keyword evidence="3" id="KW-1185">Reference proteome</keyword>
<protein>
    <submittedName>
        <fullName evidence="2">Uncharacterized protein</fullName>
    </submittedName>
</protein>
<dbReference type="Proteomes" id="UP000054097">
    <property type="component" value="Unassembled WGS sequence"/>
</dbReference>
<feature type="region of interest" description="Disordered" evidence="1">
    <location>
        <begin position="1"/>
        <end position="75"/>
    </location>
</feature>
<reference evidence="3" key="2">
    <citation type="submission" date="2015-01" db="EMBL/GenBank/DDBJ databases">
        <title>Evolutionary Origins and Diversification of the Mycorrhizal Mutualists.</title>
        <authorList>
            <consortium name="DOE Joint Genome Institute"/>
            <consortium name="Mycorrhizal Genomics Consortium"/>
            <person name="Kohler A."/>
            <person name="Kuo A."/>
            <person name="Nagy L.G."/>
            <person name="Floudas D."/>
            <person name="Copeland A."/>
            <person name="Barry K.W."/>
            <person name="Cichocki N."/>
            <person name="Veneault-Fourrey C."/>
            <person name="LaButti K."/>
            <person name="Lindquist E.A."/>
            <person name="Lipzen A."/>
            <person name="Lundell T."/>
            <person name="Morin E."/>
            <person name="Murat C."/>
            <person name="Riley R."/>
            <person name="Ohm R."/>
            <person name="Sun H."/>
            <person name="Tunlid A."/>
            <person name="Henrissat B."/>
            <person name="Grigoriev I.V."/>
            <person name="Hibbett D.S."/>
            <person name="Martin F."/>
        </authorList>
    </citation>
    <scope>NUCLEOTIDE SEQUENCE [LARGE SCALE GENOMIC DNA]</scope>
    <source>
        <strain evidence="3">MAFF 305830</strain>
    </source>
</reference>
<gene>
    <name evidence="2" type="ORF">M408DRAFT_332562</name>
</gene>
<reference evidence="2 3" key="1">
    <citation type="submission" date="2014-04" db="EMBL/GenBank/DDBJ databases">
        <authorList>
            <consortium name="DOE Joint Genome Institute"/>
            <person name="Kuo A."/>
            <person name="Zuccaro A."/>
            <person name="Kohler A."/>
            <person name="Nagy L.G."/>
            <person name="Floudas D."/>
            <person name="Copeland A."/>
            <person name="Barry K.W."/>
            <person name="Cichocki N."/>
            <person name="Veneault-Fourrey C."/>
            <person name="LaButti K."/>
            <person name="Lindquist E.A."/>
            <person name="Lipzen A."/>
            <person name="Lundell T."/>
            <person name="Morin E."/>
            <person name="Murat C."/>
            <person name="Sun H."/>
            <person name="Tunlid A."/>
            <person name="Henrissat B."/>
            <person name="Grigoriev I.V."/>
            <person name="Hibbett D.S."/>
            <person name="Martin F."/>
            <person name="Nordberg H.P."/>
            <person name="Cantor M.N."/>
            <person name="Hua S.X."/>
        </authorList>
    </citation>
    <scope>NUCLEOTIDE SEQUENCE [LARGE SCALE GENOMIC DNA]</scope>
    <source>
        <strain evidence="2 3">MAFF 305830</strain>
    </source>
</reference>